<organism evidence="2">
    <name type="scientific">Oryza barthii</name>
    <dbReference type="NCBI Taxonomy" id="65489"/>
    <lineage>
        <taxon>Eukaryota</taxon>
        <taxon>Viridiplantae</taxon>
        <taxon>Streptophyta</taxon>
        <taxon>Embryophyta</taxon>
        <taxon>Tracheophyta</taxon>
        <taxon>Spermatophyta</taxon>
        <taxon>Magnoliopsida</taxon>
        <taxon>Liliopsida</taxon>
        <taxon>Poales</taxon>
        <taxon>Poaceae</taxon>
        <taxon>BOP clade</taxon>
        <taxon>Oryzoideae</taxon>
        <taxon>Oryzeae</taxon>
        <taxon>Oryzinae</taxon>
        <taxon>Oryza</taxon>
    </lineage>
</organism>
<feature type="compositionally biased region" description="Low complexity" evidence="1">
    <location>
        <begin position="77"/>
        <end position="87"/>
    </location>
</feature>
<feature type="region of interest" description="Disordered" evidence="1">
    <location>
        <begin position="64"/>
        <end position="96"/>
    </location>
</feature>
<dbReference type="Proteomes" id="UP000026960">
    <property type="component" value="Chromosome 12"/>
</dbReference>
<evidence type="ECO:0000256" key="1">
    <source>
        <dbReference type="SAM" id="MobiDB-lite"/>
    </source>
</evidence>
<evidence type="ECO:0000313" key="3">
    <source>
        <dbReference type="Proteomes" id="UP000026960"/>
    </source>
</evidence>
<protein>
    <submittedName>
        <fullName evidence="2">Uncharacterized protein</fullName>
    </submittedName>
</protein>
<name>A0A0D3HTK2_9ORYZ</name>
<accession>A0A0D3HTK2</accession>
<evidence type="ECO:0000313" key="2">
    <source>
        <dbReference type="EnsemblPlants" id="OBART12G09320.1"/>
    </source>
</evidence>
<proteinExistence type="predicted"/>
<keyword evidence="3" id="KW-1185">Reference proteome</keyword>
<reference evidence="2" key="2">
    <citation type="submission" date="2015-03" db="UniProtKB">
        <authorList>
            <consortium name="EnsemblPlants"/>
        </authorList>
    </citation>
    <scope>IDENTIFICATION</scope>
</reference>
<reference evidence="2" key="1">
    <citation type="journal article" date="2009" name="Rice">
        <title>De Novo Next Generation Sequencing of Plant Genomes.</title>
        <authorList>
            <person name="Rounsley S."/>
            <person name="Marri P.R."/>
            <person name="Yu Y."/>
            <person name="He R."/>
            <person name="Sisneros N."/>
            <person name="Goicoechea J.L."/>
            <person name="Lee S.J."/>
            <person name="Angelova A."/>
            <person name="Kudrna D."/>
            <person name="Luo M."/>
            <person name="Affourtit J."/>
            <person name="Desany B."/>
            <person name="Knight J."/>
            <person name="Niazi F."/>
            <person name="Egholm M."/>
            <person name="Wing R.A."/>
        </authorList>
    </citation>
    <scope>NUCLEOTIDE SEQUENCE [LARGE SCALE GENOMIC DNA]</scope>
    <source>
        <strain evidence="2">cv. IRGC 105608</strain>
    </source>
</reference>
<dbReference type="Gramene" id="OBART12G09320.1">
    <property type="protein sequence ID" value="OBART12G09320.1"/>
    <property type="gene ID" value="OBART12G09320"/>
</dbReference>
<dbReference type="AlphaFoldDB" id="A0A0D3HTK2"/>
<sequence length="96" mass="10238">MAKLMVVISRAVVAGVNDGDDVSDGRLRELRLDLCQMCACMCLYGTPGDSLEVVCAPEKLGQRWRTEERSGDGGNGSTTASASSGLRAARERRGMD</sequence>
<dbReference type="PaxDb" id="65489-OBART12G09320.1"/>
<dbReference type="EnsemblPlants" id="OBART12G09320.1">
    <property type="protein sequence ID" value="OBART12G09320.1"/>
    <property type="gene ID" value="OBART12G09320"/>
</dbReference>
<dbReference type="HOGENOM" id="CLU_2363027_0_0_1"/>